<feature type="transmembrane region" description="Helical" evidence="10">
    <location>
        <begin position="136"/>
        <end position="159"/>
    </location>
</feature>
<keyword evidence="8 10" id="KW-1133">Transmembrane helix</keyword>
<keyword evidence="4" id="KW-0597">Phosphoprotein</keyword>
<feature type="transmembrane region" description="Helical" evidence="10">
    <location>
        <begin position="7"/>
        <end position="28"/>
    </location>
</feature>
<dbReference type="RefSeq" id="WP_377586386.1">
    <property type="nucleotide sequence ID" value="NZ_JBHTKA010000016.1"/>
</dbReference>
<dbReference type="InterPro" id="IPR005467">
    <property type="entry name" value="His_kinase_dom"/>
</dbReference>
<comment type="caution">
    <text evidence="12">The sequence shown here is derived from an EMBL/GenBank/DDBJ whole genome shotgun (WGS) entry which is preliminary data.</text>
</comment>
<dbReference type="Gene3D" id="1.10.287.130">
    <property type="match status" value="1"/>
</dbReference>
<keyword evidence="6 10" id="KW-0812">Transmembrane</keyword>
<keyword evidence="7 12" id="KW-0418">Kinase</keyword>
<protein>
    <recommendedName>
        <fullName evidence="3">histidine kinase</fullName>
        <ecNumber evidence="3">2.7.13.3</ecNumber>
    </recommendedName>
</protein>
<dbReference type="SUPFAM" id="SSF47384">
    <property type="entry name" value="Homodimeric domain of signal transducing histidine kinase"/>
    <property type="match status" value="1"/>
</dbReference>
<dbReference type="CDD" id="cd00082">
    <property type="entry name" value="HisKA"/>
    <property type="match status" value="1"/>
</dbReference>
<evidence type="ECO:0000256" key="5">
    <source>
        <dbReference type="ARBA" id="ARBA00022679"/>
    </source>
</evidence>
<organism evidence="12 13">
    <name type="scientific">Ohtaekwangia kribbensis</name>
    <dbReference type="NCBI Taxonomy" id="688913"/>
    <lineage>
        <taxon>Bacteria</taxon>
        <taxon>Pseudomonadati</taxon>
        <taxon>Bacteroidota</taxon>
        <taxon>Cytophagia</taxon>
        <taxon>Cytophagales</taxon>
        <taxon>Fulvivirgaceae</taxon>
        <taxon>Ohtaekwangia</taxon>
    </lineage>
</organism>
<dbReference type="InterPro" id="IPR036890">
    <property type="entry name" value="HATPase_C_sf"/>
</dbReference>
<evidence type="ECO:0000256" key="4">
    <source>
        <dbReference type="ARBA" id="ARBA00022553"/>
    </source>
</evidence>
<evidence type="ECO:0000256" key="1">
    <source>
        <dbReference type="ARBA" id="ARBA00000085"/>
    </source>
</evidence>
<dbReference type="Gene3D" id="3.30.565.10">
    <property type="entry name" value="Histidine kinase-like ATPase, C-terminal domain"/>
    <property type="match status" value="1"/>
</dbReference>
<dbReference type="Proteomes" id="UP001597112">
    <property type="component" value="Unassembled WGS sequence"/>
</dbReference>
<evidence type="ECO:0000256" key="10">
    <source>
        <dbReference type="SAM" id="Phobius"/>
    </source>
</evidence>
<evidence type="ECO:0000256" key="9">
    <source>
        <dbReference type="ARBA" id="ARBA00023136"/>
    </source>
</evidence>
<evidence type="ECO:0000256" key="6">
    <source>
        <dbReference type="ARBA" id="ARBA00022692"/>
    </source>
</evidence>
<dbReference type="PANTHER" id="PTHR45436:SF5">
    <property type="entry name" value="SENSOR HISTIDINE KINASE TRCS"/>
    <property type="match status" value="1"/>
</dbReference>
<gene>
    <name evidence="12" type="ORF">ACFQ21_29815</name>
</gene>
<keyword evidence="9 10" id="KW-0472">Membrane</keyword>
<name>A0ABW3KBP4_9BACT</name>
<proteinExistence type="predicted"/>
<reference evidence="13" key="1">
    <citation type="journal article" date="2019" name="Int. J. Syst. Evol. Microbiol.">
        <title>The Global Catalogue of Microorganisms (GCM) 10K type strain sequencing project: providing services to taxonomists for standard genome sequencing and annotation.</title>
        <authorList>
            <consortium name="The Broad Institute Genomics Platform"/>
            <consortium name="The Broad Institute Genome Sequencing Center for Infectious Disease"/>
            <person name="Wu L."/>
            <person name="Ma J."/>
        </authorList>
    </citation>
    <scope>NUCLEOTIDE SEQUENCE [LARGE SCALE GENOMIC DNA]</scope>
    <source>
        <strain evidence="13">CCUG 58938</strain>
    </source>
</reference>
<evidence type="ECO:0000256" key="7">
    <source>
        <dbReference type="ARBA" id="ARBA00022777"/>
    </source>
</evidence>
<dbReference type="Pfam" id="PF00512">
    <property type="entry name" value="HisKA"/>
    <property type="match status" value="1"/>
</dbReference>
<comment type="subcellular location">
    <subcellularLocation>
        <location evidence="2">Membrane</location>
    </subcellularLocation>
</comment>
<feature type="domain" description="Histidine kinase" evidence="11">
    <location>
        <begin position="221"/>
        <end position="422"/>
    </location>
</feature>
<evidence type="ECO:0000313" key="13">
    <source>
        <dbReference type="Proteomes" id="UP001597112"/>
    </source>
</evidence>
<dbReference type="PANTHER" id="PTHR45436">
    <property type="entry name" value="SENSOR HISTIDINE KINASE YKOH"/>
    <property type="match status" value="1"/>
</dbReference>
<keyword evidence="13" id="KW-1185">Reference proteome</keyword>
<dbReference type="SUPFAM" id="SSF55874">
    <property type="entry name" value="ATPase domain of HSP90 chaperone/DNA topoisomerase II/histidine kinase"/>
    <property type="match status" value="1"/>
</dbReference>
<dbReference type="PRINTS" id="PR00344">
    <property type="entry name" value="BCTRLSENSOR"/>
</dbReference>
<dbReference type="InterPro" id="IPR036097">
    <property type="entry name" value="HisK_dim/P_sf"/>
</dbReference>
<evidence type="ECO:0000256" key="3">
    <source>
        <dbReference type="ARBA" id="ARBA00012438"/>
    </source>
</evidence>
<dbReference type="EMBL" id="JBHTKA010000016">
    <property type="protein sequence ID" value="MFD1003559.1"/>
    <property type="molecule type" value="Genomic_DNA"/>
</dbReference>
<dbReference type="InterPro" id="IPR050428">
    <property type="entry name" value="TCS_sensor_his_kinase"/>
</dbReference>
<sequence>MKLLNYTLSYLSIALLVVVGVWAVIFYVNMLDEIYDSIDDGLENSKILIIRKVESDTTLIHKTEFMESNYAIHEITDNHALHVRDIYMDSTLYMQNEKDFEPVRMLKTVFRASNGKYYELQIVSSMVEEDDLIEDLFYAIVWLYIVLLASALIINNVLLRRVWKPFYTILDKLKNFRLGSNENFAAEKTNVSEFNILNETVSSLLQRNIAIFNSQKQFIENASHELQTPLAISINKLELLTEKNSLSGDQLKEISTVIESLERLTRLNKTLLLLSRIENRQFPQETSVNFNDLVLRLVSAFGDLSEFKSVTIQVEQPGTCIYTLNAELAEIMLSNLIKNAILHNYPEGSVTITIHASGISVTNTSHTGALDETHIFDRFYKNSSAKNSTGLGLSIVKSIVDYYGYTIRYTYTNQHHTFAISF</sequence>
<evidence type="ECO:0000313" key="12">
    <source>
        <dbReference type="EMBL" id="MFD1003559.1"/>
    </source>
</evidence>
<evidence type="ECO:0000256" key="2">
    <source>
        <dbReference type="ARBA" id="ARBA00004370"/>
    </source>
</evidence>
<dbReference type="SMART" id="SM00387">
    <property type="entry name" value="HATPase_c"/>
    <property type="match status" value="1"/>
</dbReference>
<dbReference type="GO" id="GO:0016301">
    <property type="term" value="F:kinase activity"/>
    <property type="evidence" value="ECO:0007669"/>
    <property type="project" value="UniProtKB-KW"/>
</dbReference>
<dbReference type="Pfam" id="PF02518">
    <property type="entry name" value="HATPase_c"/>
    <property type="match status" value="1"/>
</dbReference>
<evidence type="ECO:0000259" key="11">
    <source>
        <dbReference type="PROSITE" id="PS50109"/>
    </source>
</evidence>
<comment type="catalytic activity">
    <reaction evidence="1">
        <text>ATP + protein L-histidine = ADP + protein N-phospho-L-histidine.</text>
        <dbReference type="EC" id="2.7.13.3"/>
    </reaction>
</comment>
<dbReference type="CDD" id="cd00075">
    <property type="entry name" value="HATPase"/>
    <property type="match status" value="1"/>
</dbReference>
<evidence type="ECO:0000256" key="8">
    <source>
        <dbReference type="ARBA" id="ARBA00022989"/>
    </source>
</evidence>
<dbReference type="SMART" id="SM00388">
    <property type="entry name" value="HisKA"/>
    <property type="match status" value="1"/>
</dbReference>
<accession>A0ABW3KBP4</accession>
<dbReference type="InterPro" id="IPR004358">
    <property type="entry name" value="Sig_transdc_His_kin-like_C"/>
</dbReference>
<dbReference type="InterPro" id="IPR003661">
    <property type="entry name" value="HisK_dim/P_dom"/>
</dbReference>
<dbReference type="PROSITE" id="PS50109">
    <property type="entry name" value="HIS_KIN"/>
    <property type="match status" value="1"/>
</dbReference>
<keyword evidence="5" id="KW-0808">Transferase</keyword>
<dbReference type="InterPro" id="IPR003594">
    <property type="entry name" value="HATPase_dom"/>
</dbReference>
<dbReference type="EC" id="2.7.13.3" evidence="3"/>